<accession>A0A498J5T0</accession>
<evidence type="ECO:0000313" key="2">
    <source>
        <dbReference type="Proteomes" id="UP000290289"/>
    </source>
</evidence>
<reference evidence="1 2" key="1">
    <citation type="submission" date="2018-10" db="EMBL/GenBank/DDBJ databases">
        <title>A high-quality apple genome assembly.</title>
        <authorList>
            <person name="Hu J."/>
        </authorList>
    </citation>
    <scope>NUCLEOTIDE SEQUENCE [LARGE SCALE GENOMIC DNA]</scope>
    <source>
        <strain evidence="2">cv. HFTH1</strain>
        <tissue evidence="1">Young leaf</tissue>
    </source>
</reference>
<evidence type="ECO:0000313" key="1">
    <source>
        <dbReference type="EMBL" id="RXH90850.1"/>
    </source>
</evidence>
<proteinExistence type="predicted"/>
<dbReference type="Proteomes" id="UP000290289">
    <property type="component" value="Chromosome 8"/>
</dbReference>
<keyword evidence="2" id="KW-1185">Reference proteome</keyword>
<organism evidence="1 2">
    <name type="scientific">Malus domestica</name>
    <name type="common">Apple</name>
    <name type="synonym">Pyrus malus</name>
    <dbReference type="NCBI Taxonomy" id="3750"/>
    <lineage>
        <taxon>Eukaryota</taxon>
        <taxon>Viridiplantae</taxon>
        <taxon>Streptophyta</taxon>
        <taxon>Embryophyta</taxon>
        <taxon>Tracheophyta</taxon>
        <taxon>Spermatophyta</taxon>
        <taxon>Magnoliopsida</taxon>
        <taxon>eudicotyledons</taxon>
        <taxon>Gunneridae</taxon>
        <taxon>Pentapetalae</taxon>
        <taxon>rosids</taxon>
        <taxon>fabids</taxon>
        <taxon>Rosales</taxon>
        <taxon>Rosaceae</taxon>
        <taxon>Amygdaloideae</taxon>
        <taxon>Maleae</taxon>
        <taxon>Malus</taxon>
    </lineage>
</organism>
<dbReference type="EMBL" id="RDQH01000334">
    <property type="protein sequence ID" value="RXH90850.1"/>
    <property type="molecule type" value="Genomic_DNA"/>
</dbReference>
<comment type="caution">
    <text evidence="1">The sequence shown here is derived from an EMBL/GenBank/DDBJ whole genome shotgun (WGS) entry which is preliminary data.</text>
</comment>
<dbReference type="AlphaFoldDB" id="A0A498J5T0"/>
<sequence>MIIQTLLLHQQFGPYAQQKGLADTFLQPSFPSVTATTPFFGTLRSAEKSCDCLFCAVFISTPFSSQQLLLFFSIREVVDHKDEIVVPPGFGCDLKALTVCIIYSSDKITPNLMIIFTFHAVNCTQQREFIICAMQVTMVASHKTNFGWDIYQTTSLMVSLEGEKLVNGYLFGCESISLPYSKVVLHLTDEHGRGVLWSNLRLRRNTTTVLSPSTARKVADIMDRESRVWWKDFLMPLCFSRGDKILLLPIGSATGGDRLIWPWKAITGFKDKRSEMLQFPAHLHSHIVDSTIWKMKATPHILNFMWPAFLALFLQERICLEDISP</sequence>
<protein>
    <submittedName>
        <fullName evidence="1">Uncharacterized protein</fullName>
    </submittedName>
</protein>
<gene>
    <name evidence="1" type="ORF">DVH24_006795</name>
</gene>
<name>A0A498J5T0_MALDO</name>